<feature type="domain" description="DUF374" evidence="2">
    <location>
        <begin position="71"/>
        <end position="137"/>
    </location>
</feature>
<keyword evidence="4" id="KW-1185">Reference proteome</keyword>
<feature type="chain" id="PRO_5015148340" description="DUF374 domain-containing protein" evidence="1">
    <location>
        <begin position="20"/>
        <end position="219"/>
    </location>
</feature>
<evidence type="ECO:0000313" key="3">
    <source>
        <dbReference type="EMBL" id="PSJ04986.1"/>
    </source>
</evidence>
<reference evidence="3 4" key="1">
    <citation type="journal article" date="2018" name="Environ. Microbiol.">
        <title>Ecological and genomic features of two widespread freshwater picocyanobacteria.</title>
        <authorList>
            <person name="Cabello-Yeves P.J."/>
            <person name="Picazo A."/>
            <person name="Camacho A."/>
            <person name="Callieri C."/>
            <person name="Rosselli R."/>
            <person name="Roda-Garcia J.J."/>
            <person name="Coutinho F.H."/>
            <person name="Rodriguez-Valera F."/>
        </authorList>
    </citation>
    <scope>NUCLEOTIDE SEQUENCE [LARGE SCALE GENOMIC DNA]</scope>
    <source>
        <strain evidence="3 4">Tous</strain>
    </source>
</reference>
<keyword evidence="1" id="KW-0732">Signal</keyword>
<evidence type="ECO:0000313" key="4">
    <source>
        <dbReference type="Proteomes" id="UP000243002"/>
    </source>
</evidence>
<feature type="signal peptide" evidence="1">
    <location>
        <begin position="1"/>
        <end position="19"/>
    </location>
</feature>
<dbReference type="InterPro" id="IPR007172">
    <property type="entry name" value="DUF374"/>
</dbReference>
<dbReference type="AlphaFoldDB" id="A0A2P7MUV6"/>
<gene>
    <name evidence="3" type="ORF">C7K55_08190</name>
</gene>
<sequence>MVKKRTLLNNRLLASLAGAALNCYGELFVRTSRIRIQAHPDTYRLVQEQGTAVIYALWHRHAFFIPLLRRFDRRRVAVLLSSHRDAQIVAVAVRLRGLEVVEGSSTRGGLQAYHSLRRALQQCQPVCITPDGPKGPAELVKSGVIHLAQQSGCSIVPVSVSCSRSYRLRSWDRSVLPLPLSRVVVQLGEPLWLHNSLVDSQELLAERLRHGADLAGECP</sequence>
<evidence type="ECO:0000256" key="1">
    <source>
        <dbReference type="SAM" id="SignalP"/>
    </source>
</evidence>
<dbReference type="EMBL" id="PXXO01000008">
    <property type="protein sequence ID" value="PSJ04986.1"/>
    <property type="molecule type" value="Genomic_DNA"/>
</dbReference>
<name>A0A2P7MUV6_9CYAN</name>
<accession>A0A2P7MUV6</accession>
<evidence type="ECO:0000259" key="2">
    <source>
        <dbReference type="Pfam" id="PF04028"/>
    </source>
</evidence>
<protein>
    <recommendedName>
        <fullName evidence="2">DUF374 domain-containing protein</fullName>
    </recommendedName>
</protein>
<comment type="caution">
    <text evidence="3">The sequence shown here is derived from an EMBL/GenBank/DDBJ whole genome shotgun (WGS) entry which is preliminary data.</text>
</comment>
<organism evidence="3 4">
    <name type="scientific">Cyanobium usitatum str. Tous</name>
    <dbReference type="NCBI Taxonomy" id="2116684"/>
    <lineage>
        <taxon>Bacteria</taxon>
        <taxon>Bacillati</taxon>
        <taxon>Cyanobacteriota</taxon>
        <taxon>Cyanophyceae</taxon>
        <taxon>Synechococcales</taxon>
        <taxon>Prochlorococcaceae</taxon>
        <taxon>Cyanobium</taxon>
    </lineage>
</organism>
<dbReference type="Pfam" id="PF04028">
    <property type="entry name" value="DUF374"/>
    <property type="match status" value="1"/>
</dbReference>
<dbReference type="Proteomes" id="UP000243002">
    <property type="component" value="Unassembled WGS sequence"/>
</dbReference>
<proteinExistence type="predicted"/>
<dbReference type="CDD" id="cd07983">
    <property type="entry name" value="LPLAT_DUF374-like"/>
    <property type="match status" value="1"/>
</dbReference>